<comment type="caution">
    <text evidence="1">The sequence shown here is derived from an EMBL/GenBank/DDBJ whole genome shotgun (WGS) entry which is preliminary data.</text>
</comment>
<protein>
    <submittedName>
        <fullName evidence="1">Uncharacterized protein</fullName>
    </submittedName>
</protein>
<proteinExistence type="predicted"/>
<organism evidence="1 2">
    <name type="scientific">Hibiscus sabdariffa</name>
    <name type="common">roselle</name>
    <dbReference type="NCBI Taxonomy" id="183260"/>
    <lineage>
        <taxon>Eukaryota</taxon>
        <taxon>Viridiplantae</taxon>
        <taxon>Streptophyta</taxon>
        <taxon>Embryophyta</taxon>
        <taxon>Tracheophyta</taxon>
        <taxon>Spermatophyta</taxon>
        <taxon>Magnoliopsida</taxon>
        <taxon>eudicotyledons</taxon>
        <taxon>Gunneridae</taxon>
        <taxon>Pentapetalae</taxon>
        <taxon>rosids</taxon>
        <taxon>malvids</taxon>
        <taxon>Malvales</taxon>
        <taxon>Malvaceae</taxon>
        <taxon>Malvoideae</taxon>
        <taxon>Hibiscus</taxon>
    </lineage>
</organism>
<name>A0ABR2EE67_9ROSI</name>
<evidence type="ECO:0000313" key="2">
    <source>
        <dbReference type="Proteomes" id="UP001472677"/>
    </source>
</evidence>
<dbReference type="Proteomes" id="UP001472677">
    <property type="component" value="Unassembled WGS sequence"/>
</dbReference>
<evidence type="ECO:0000313" key="1">
    <source>
        <dbReference type="EMBL" id="KAK8557787.1"/>
    </source>
</evidence>
<sequence>MEKRTESRTERHKNLVTTVSCFAMNVAEAAAKKELEPGKTAFELNLGSQLGVFGVWMNSPTLLCLKLRS</sequence>
<reference evidence="1 2" key="1">
    <citation type="journal article" date="2024" name="G3 (Bethesda)">
        <title>Genome assembly of Hibiscus sabdariffa L. provides insights into metabolisms of medicinal natural products.</title>
        <authorList>
            <person name="Kim T."/>
        </authorList>
    </citation>
    <scope>NUCLEOTIDE SEQUENCE [LARGE SCALE GENOMIC DNA]</scope>
    <source>
        <strain evidence="1">TK-2024</strain>
        <tissue evidence="1">Old leaves</tissue>
    </source>
</reference>
<keyword evidence="2" id="KW-1185">Reference proteome</keyword>
<gene>
    <name evidence="1" type="ORF">V6N12_010011</name>
</gene>
<dbReference type="EMBL" id="JBBPBM010000016">
    <property type="protein sequence ID" value="KAK8557787.1"/>
    <property type="molecule type" value="Genomic_DNA"/>
</dbReference>
<accession>A0ABR2EE67</accession>